<dbReference type="Proteomes" id="UP000021315">
    <property type="component" value="Unassembled WGS sequence"/>
</dbReference>
<sequence length="178" mass="20421">MPSVQPSSQQAATSSTIRDFPQRSQALRKRTRRRIDLSQAGRAYRERSCQRLPRNIGQGLDDVSAYFQFGAQAKWRTRTFTGIRMPRRHRETILGHNPDFSLADDAVHRGKAPSLEFRSVNRWHGSPHIDNSSEHGQLTGLREGPNKSLHLLPQWRGLRILKDWPWATATSKIGLKNY</sequence>
<proteinExistence type="predicted"/>
<comment type="caution">
    <text evidence="2">The sequence shown here is derived from an EMBL/GenBank/DDBJ whole genome shotgun (WGS) entry which is preliminary data.</text>
</comment>
<evidence type="ECO:0000313" key="2">
    <source>
        <dbReference type="EMBL" id="KFB77376.1"/>
    </source>
</evidence>
<keyword evidence="3" id="KW-1185">Reference proteome</keyword>
<name>A0A080M8S0_9PROT</name>
<evidence type="ECO:0000256" key="1">
    <source>
        <dbReference type="SAM" id="MobiDB-lite"/>
    </source>
</evidence>
<reference evidence="2" key="1">
    <citation type="submission" date="2014-02" db="EMBL/GenBank/DDBJ databases">
        <title>Expanding our view of genomic diversity in Candidatus Accumulibacter clades.</title>
        <authorList>
            <person name="Skennerton C.T."/>
            <person name="Barr J.J."/>
            <person name="Slater F.R."/>
            <person name="Bond P.L."/>
            <person name="Tyson G.W."/>
        </authorList>
    </citation>
    <scope>NUCLEOTIDE SEQUENCE [LARGE SCALE GENOMIC DNA]</scope>
</reference>
<dbReference type="STRING" id="1453999.AW06_001494"/>
<protein>
    <submittedName>
        <fullName evidence="2">Uncharacterized protein</fullName>
    </submittedName>
</protein>
<dbReference type="AlphaFoldDB" id="A0A080M8S0"/>
<organism evidence="2 3">
    <name type="scientific">Candidatus Accumulibacter cognatus</name>
    <dbReference type="NCBI Taxonomy" id="2954383"/>
    <lineage>
        <taxon>Bacteria</taxon>
        <taxon>Pseudomonadati</taxon>
        <taxon>Pseudomonadota</taxon>
        <taxon>Betaproteobacteria</taxon>
        <taxon>Candidatus Accumulibacter</taxon>
    </lineage>
</organism>
<gene>
    <name evidence="2" type="ORF">AW06_001494</name>
</gene>
<accession>A0A080M8S0</accession>
<dbReference type="EMBL" id="JDST02000029">
    <property type="protein sequence ID" value="KFB77376.1"/>
    <property type="molecule type" value="Genomic_DNA"/>
</dbReference>
<feature type="compositionally biased region" description="Low complexity" evidence="1">
    <location>
        <begin position="1"/>
        <end position="16"/>
    </location>
</feature>
<feature type="region of interest" description="Disordered" evidence="1">
    <location>
        <begin position="1"/>
        <end position="32"/>
    </location>
</feature>
<evidence type="ECO:0000313" key="3">
    <source>
        <dbReference type="Proteomes" id="UP000021315"/>
    </source>
</evidence>